<reference evidence="2 3" key="1">
    <citation type="submission" date="2024-07" db="EMBL/GenBank/DDBJ databases">
        <title>Section-level genome sequencing and comparative genomics of Aspergillus sections Usti and Cavernicolus.</title>
        <authorList>
            <consortium name="Lawrence Berkeley National Laboratory"/>
            <person name="Nybo J.L."/>
            <person name="Vesth T.C."/>
            <person name="Theobald S."/>
            <person name="Frisvad J.C."/>
            <person name="Larsen T.O."/>
            <person name="Kjaerboelling I."/>
            <person name="Rothschild-Mancinelli K."/>
            <person name="Lyhne E.K."/>
            <person name="Kogle M.E."/>
            <person name="Barry K."/>
            <person name="Clum A."/>
            <person name="Na H."/>
            <person name="Ledsgaard L."/>
            <person name="Lin J."/>
            <person name="Lipzen A."/>
            <person name="Kuo A."/>
            <person name="Riley R."/>
            <person name="Mondo S."/>
            <person name="LaButti K."/>
            <person name="Haridas S."/>
            <person name="Pangalinan J."/>
            <person name="Salamov A.A."/>
            <person name="Simmons B.A."/>
            <person name="Magnuson J.K."/>
            <person name="Chen J."/>
            <person name="Drula E."/>
            <person name="Henrissat B."/>
            <person name="Wiebenga A."/>
            <person name="Lubbers R.J."/>
            <person name="Gomes A.C."/>
            <person name="Macurrencykelacurrency M.R."/>
            <person name="Stajich J."/>
            <person name="Grigoriev I.V."/>
            <person name="Mortensen U.H."/>
            <person name="De vries R.P."/>
            <person name="Baker S.E."/>
            <person name="Andersen M.R."/>
        </authorList>
    </citation>
    <scope>NUCLEOTIDE SEQUENCE [LARGE SCALE GENOMIC DNA]</scope>
    <source>
        <strain evidence="2 3">CBS 756.74</strain>
    </source>
</reference>
<sequence>MVLTTESIIALIALLVTGPPSVLLAWSYYKRRARSAALSTTSRTLSDSPQSSSPVPQSLAWSPAPQQPDLLLEAGLYTRRTRTDFRLSQVYISLEQVR</sequence>
<comment type="caution">
    <text evidence="2">The sequence shown here is derived from an EMBL/GenBank/DDBJ whole genome shotgun (WGS) entry which is preliminary data.</text>
</comment>
<feature type="region of interest" description="Disordered" evidence="1">
    <location>
        <begin position="39"/>
        <end position="66"/>
    </location>
</feature>
<feature type="compositionally biased region" description="Low complexity" evidence="1">
    <location>
        <begin position="39"/>
        <end position="58"/>
    </location>
</feature>
<evidence type="ECO:0000256" key="1">
    <source>
        <dbReference type="SAM" id="MobiDB-lite"/>
    </source>
</evidence>
<dbReference type="RefSeq" id="XP_070902037.1">
    <property type="nucleotide sequence ID" value="XM_071039272.1"/>
</dbReference>
<organism evidence="2 3">
    <name type="scientific">Aspergillus pseudodeflectus</name>
    <dbReference type="NCBI Taxonomy" id="176178"/>
    <lineage>
        <taxon>Eukaryota</taxon>
        <taxon>Fungi</taxon>
        <taxon>Dikarya</taxon>
        <taxon>Ascomycota</taxon>
        <taxon>Pezizomycotina</taxon>
        <taxon>Eurotiomycetes</taxon>
        <taxon>Eurotiomycetidae</taxon>
        <taxon>Eurotiales</taxon>
        <taxon>Aspergillaceae</taxon>
        <taxon>Aspergillus</taxon>
        <taxon>Aspergillus subgen. Nidulantes</taxon>
    </lineage>
</organism>
<name>A0ABR4KTN2_9EURO</name>
<dbReference type="GeneID" id="98154436"/>
<accession>A0ABR4KTN2</accession>
<proteinExistence type="predicted"/>
<gene>
    <name evidence="2" type="ORF">BJX68DRAFT_230931</name>
</gene>
<dbReference type="EMBL" id="JBFXLR010000009">
    <property type="protein sequence ID" value="KAL2855630.1"/>
    <property type="molecule type" value="Genomic_DNA"/>
</dbReference>
<dbReference type="Proteomes" id="UP001610444">
    <property type="component" value="Unassembled WGS sequence"/>
</dbReference>
<protein>
    <submittedName>
        <fullName evidence="2">Uncharacterized protein</fullName>
    </submittedName>
</protein>
<evidence type="ECO:0000313" key="2">
    <source>
        <dbReference type="EMBL" id="KAL2855630.1"/>
    </source>
</evidence>
<evidence type="ECO:0000313" key="3">
    <source>
        <dbReference type="Proteomes" id="UP001610444"/>
    </source>
</evidence>
<keyword evidence="3" id="KW-1185">Reference proteome</keyword>